<dbReference type="InterPro" id="IPR003789">
    <property type="entry name" value="Asn/Gln_tRNA_amidoTrase-B-like"/>
</dbReference>
<evidence type="ECO:0000256" key="3">
    <source>
        <dbReference type="ARBA" id="ARBA00016923"/>
    </source>
</evidence>
<evidence type="ECO:0000313" key="14">
    <source>
        <dbReference type="Proteomes" id="UP001168167"/>
    </source>
</evidence>
<dbReference type="SUPFAM" id="SSF89095">
    <property type="entry name" value="GatB/YqeY motif"/>
    <property type="match status" value="1"/>
</dbReference>
<dbReference type="Pfam" id="PF02637">
    <property type="entry name" value="GatB_Yqey"/>
    <property type="match status" value="1"/>
</dbReference>
<evidence type="ECO:0000256" key="11">
    <source>
        <dbReference type="HAMAP-Rule" id="MF_00121"/>
    </source>
</evidence>
<evidence type="ECO:0000256" key="8">
    <source>
        <dbReference type="ARBA" id="ARBA00024799"/>
    </source>
</evidence>
<evidence type="ECO:0000313" key="13">
    <source>
        <dbReference type="EMBL" id="MDM5147564.1"/>
    </source>
</evidence>
<accession>A0ABT7QLJ2</accession>
<dbReference type="NCBIfam" id="TIGR00133">
    <property type="entry name" value="gatB"/>
    <property type="match status" value="1"/>
</dbReference>
<protein>
    <recommendedName>
        <fullName evidence="3 11">Aspartyl/glutamyl-tRNA(Asn/Gln) amidotransferase subunit B</fullName>
        <shortName evidence="11">Asp/Glu-ADT subunit B</shortName>
        <ecNumber evidence="11">6.3.5.-</ecNumber>
    </recommendedName>
</protein>
<dbReference type="NCBIfam" id="NF004012">
    <property type="entry name" value="PRK05477.1-2"/>
    <property type="match status" value="1"/>
</dbReference>
<evidence type="ECO:0000256" key="10">
    <source>
        <dbReference type="ARBA" id="ARBA00047913"/>
    </source>
</evidence>
<evidence type="ECO:0000256" key="5">
    <source>
        <dbReference type="ARBA" id="ARBA00022741"/>
    </source>
</evidence>
<dbReference type="PANTHER" id="PTHR11659">
    <property type="entry name" value="GLUTAMYL-TRNA GLN AMIDOTRANSFERASE SUBUNIT B MITOCHONDRIAL AND PROKARYOTIC PET112-RELATED"/>
    <property type="match status" value="1"/>
</dbReference>
<reference evidence="13" key="1">
    <citation type="submission" date="2022-08" db="EMBL/GenBank/DDBJ databases">
        <authorList>
            <person name="Dzunkova M."/>
            <person name="La Clair J."/>
            <person name="Tyml T."/>
            <person name="Doud D."/>
            <person name="Schulz F."/>
            <person name="Piquer S."/>
            <person name="Porcel Sanchis D."/>
            <person name="Osborn A."/>
            <person name="Robinson D."/>
            <person name="Louie K.B."/>
            <person name="Bowen B.P."/>
            <person name="Bowers R."/>
            <person name="Lee J."/>
            <person name="Arnau Llombart V."/>
            <person name="Diaz Villanueva W."/>
            <person name="Gosliner T."/>
            <person name="Northen T."/>
            <person name="Cheng J.-F."/>
            <person name="Burkart M.D."/>
            <person name="Woyke T."/>
        </authorList>
    </citation>
    <scope>NUCLEOTIDE SEQUENCE</scope>
    <source>
        <strain evidence="13">Df01</strain>
    </source>
</reference>
<dbReference type="Gene3D" id="1.10.10.410">
    <property type="match status" value="1"/>
</dbReference>
<dbReference type="SMART" id="SM00845">
    <property type="entry name" value="GatB_Yqey"/>
    <property type="match status" value="1"/>
</dbReference>
<comment type="subunit">
    <text evidence="2 11">Heterotrimer of A, B and C subunits.</text>
</comment>
<evidence type="ECO:0000256" key="1">
    <source>
        <dbReference type="ARBA" id="ARBA00005306"/>
    </source>
</evidence>
<dbReference type="InterPro" id="IPR042114">
    <property type="entry name" value="GatB_C_1"/>
</dbReference>
<evidence type="ECO:0000256" key="6">
    <source>
        <dbReference type="ARBA" id="ARBA00022840"/>
    </source>
</evidence>
<dbReference type="Gene3D" id="1.10.150.380">
    <property type="entry name" value="GatB domain, N-terminal subdomain"/>
    <property type="match status" value="1"/>
</dbReference>
<dbReference type="HAMAP" id="MF_00121">
    <property type="entry name" value="GatB"/>
    <property type="match status" value="1"/>
</dbReference>
<evidence type="ECO:0000256" key="9">
    <source>
        <dbReference type="ARBA" id="ARBA00047380"/>
    </source>
</evidence>
<comment type="catalytic activity">
    <reaction evidence="9 11">
        <text>L-aspartyl-tRNA(Asn) + L-glutamine + ATP + H2O = L-asparaginyl-tRNA(Asn) + L-glutamate + ADP + phosphate + 2 H(+)</text>
        <dbReference type="Rhea" id="RHEA:14513"/>
        <dbReference type="Rhea" id="RHEA-COMP:9674"/>
        <dbReference type="Rhea" id="RHEA-COMP:9677"/>
        <dbReference type="ChEBI" id="CHEBI:15377"/>
        <dbReference type="ChEBI" id="CHEBI:15378"/>
        <dbReference type="ChEBI" id="CHEBI:29985"/>
        <dbReference type="ChEBI" id="CHEBI:30616"/>
        <dbReference type="ChEBI" id="CHEBI:43474"/>
        <dbReference type="ChEBI" id="CHEBI:58359"/>
        <dbReference type="ChEBI" id="CHEBI:78515"/>
        <dbReference type="ChEBI" id="CHEBI:78516"/>
        <dbReference type="ChEBI" id="CHEBI:456216"/>
    </reaction>
</comment>
<dbReference type="InterPro" id="IPR006075">
    <property type="entry name" value="Asn/Gln-tRNA_Trfase_suB/E_cat"/>
</dbReference>
<keyword evidence="7 11" id="KW-0648">Protein biosynthesis</keyword>
<comment type="caution">
    <text evidence="13">The sequence shown here is derived from an EMBL/GenBank/DDBJ whole genome shotgun (WGS) entry which is preliminary data.</text>
</comment>
<dbReference type="InterPro" id="IPR014746">
    <property type="entry name" value="Gln_synth/guanido_kin_cat_dom"/>
</dbReference>
<keyword evidence="5 11" id="KW-0547">Nucleotide-binding</keyword>
<evidence type="ECO:0000256" key="7">
    <source>
        <dbReference type="ARBA" id="ARBA00022917"/>
    </source>
</evidence>
<reference evidence="13" key="2">
    <citation type="journal article" date="2023" name="Microbiome">
        <title>Synthase-selected sorting approach identifies a beta-lactone synthase in a nudibranch symbiotic bacterium.</title>
        <authorList>
            <person name="Dzunkova M."/>
            <person name="La Clair J.J."/>
            <person name="Tyml T."/>
            <person name="Doud D."/>
            <person name="Schulz F."/>
            <person name="Piquer-Esteban S."/>
            <person name="Porcel Sanchis D."/>
            <person name="Osborn A."/>
            <person name="Robinson D."/>
            <person name="Louie K.B."/>
            <person name="Bowen B.P."/>
            <person name="Bowers R.M."/>
            <person name="Lee J."/>
            <person name="Arnau V."/>
            <person name="Diaz-Villanueva W."/>
            <person name="Stepanauskas R."/>
            <person name="Gosliner T."/>
            <person name="Date S.V."/>
            <person name="Northen T.R."/>
            <person name="Cheng J.F."/>
            <person name="Burkart M.D."/>
            <person name="Woyke T."/>
        </authorList>
    </citation>
    <scope>NUCLEOTIDE SEQUENCE</scope>
    <source>
        <strain evidence="13">Df01</strain>
    </source>
</reference>
<dbReference type="PANTHER" id="PTHR11659:SF0">
    <property type="entry name" value="GLUTAMYL-TRNA(GLN) AMIDOTRANSFERASE SUBUNIT B, MITOCHONDRIAL"/>
    <property type="match status" value="1"/>
</dbReference>
<dbReference type="SUPFAM" id="SSF55931">
    <property type="entry name" value="Glutamine synthetase/guanido kinase"/>
    <property type="match status" value="1"/>
</dbReference>
<dbReference type="PROSITE" id="PS01234">
    <property type="entry name" value="GATB"/>
    <property type="match status" value="1"/>
</dbReference>
<dbReference type="NCBIfam" id="NF004015">
    <property type="entry name" value="PRK05477.1-5"/>
    <property type="match status" value="1"/>
</dbReference>
<dbReference type="Pfam" id="PF02934">
    <property type="entry name" value="GatB_N"/>
    <property type="match status" value="1"/>
</dbReference>
<keyword evidence="14" id="KW-1185">Reference proteome</keyword>
<dbReference type="EC" id="6.3.5.-" evidence="11"/>
<comment type="catalytic activity">
    <reaction evidence="10 11">
        <text>L-glutamyl-tRNA(Gln) + L-glutamine + ATP + H2O = L-glutaminyl-tRNA(Gln) + L-glutamate + ADP + phosphate + H(+)</text>
        <dbReference type="Rhea" id="RHEA:17521"/>
        <dbReference type="Rhea" id="RHEA-COMP:9681"/>
        <dbReference type="Rhea" id="RHEA-COMP:9684"/>
        <dbReference type="ChEBI" id="CHEBI:15377"/>
        <dbReference type="ChEBI" id="CHEBI:15378"/>
        <dbReference type="ChEBI" id="CHEBI:29985"/>
        <dbReference type="ChEBI" id="CHEBI:30616"/>
        <dbReference type="ChEBI" id="CHEBI:43474"/>
        <dbReference type="ChEBI" id="CHEBI:58359"/>
        <dbReference type="ChEBI" id="CHEBI:78520"/>
        <dbReference type="ChEBI" id="CHEBI:78521"/>
        <dbReference type="ChEBI" id="CHEBI:456216"/>
    </reaction>
</comment>
<dbReference type="NCBIfam" id="NF004014">
    <property type="entry name" value="PRK05477.1-4"/>
    <property type="match status" value="1"/>
</dbReference>
<evidence type="ECO:0000256" key="2">
    <source>
        <dbReference type="ARBA" id="ARBA00011123"/>
    </source>
</evidence>
<gene>
    <name evidence="11 13" type="primary">gatB</name>
    <name evidence="13" type="ORF">NQX30_04165</name>
</gene>
<dbReference type="InterPro" id="IPR017959">
    <property type="entry name" value="Asn/Gln-tRNA_amidoTrfase_suB/E"/>
</dbReference>
<proteinExistence type="inferred from homology"/>
<feature type="domain" description="Asn/Gln amidotransferase" evidence="12">
    <location>
        <begin position="326"/>
        <end position="479"/>
    </location>
</feature>
<dbReference type="InterPro" id="IPR023168">
    <property type="entry name" value="GatB_Yqey_C_2"/>
</dbReference>
<dbReference type="EMBL" id="JANQAO010000002">
    <property type="protein sequence ID" value="MDM5147564.1"/>
    <property type="molecule type" value="Genomic_DNA"/>
</dbReference>
<evidence type="ECO:0000256" key="4">
    <source>
        <dbReference type="ARBA" id="ARBA00022598"/>
    </source>
</evidence>
<dbReference type="Proteomes" id="UP001168167">
    <property type="component" value="Unassembled WGS sequence"/>
</dbReference>
<dbReference type="InterPro" id="IPR004413">
    <property type="entry name" value="GatB"/>
</dbReference>
<dbReference type="InterPro" id="IPR018027">
    <property type="entry name" value="Asn/Gln_amidotransferase"/>
</dbReference>
<evidence type="ECO:0000259" key="12">
    <source>
        <dbReference type="SMART" id="SM00845"/>
    </source>
</evidence>
<comment type="function">
    <text evidence="8 11">Allows the formation of correctly charged Asn-tRNA(Asn) or Gln-tRNA(Gln) through the transamidation of misacylated Asp-tRNA(Asn) or Glu-tRNA(Gln) in organisms which lack either or both of asparaginyl-tRNA or glutaminyl-tRNA synthetases. The reaction takes place in the presence of glutamine and ATP through an activated phospho-Asp-tRNA(Asn) or phospho-Glu-tRNA(Gln).</text>
</comment>
<dbReference type="InterPro" id="IPR017958">
    <property type="entry name" value="Gln-tRNA_amidoTrfase_suB_CS"/>
</dbReference>
<comment type="similarity">
    <text evidence="1 11">Belongs to the GatB/GatE family. GatB subfamily.</text>
</comment>
<organism evidence="13 14">
    <name type="scientific">Candidatus Doriopsillibacter californiensis</name>
    <dbReference type="NCBI Taxonomy" id="2970740"/>
    <lineage>
        <taxon>Bacteria</taxon>
        <taxon>Pseudomonadati</taxon>
        <taxon>Pseudomonadota</taxon>
        <taxon>Gammaproteobacteria</taxon>
        <taxon>Candidatus Tethybacterales</taxon>
        <taxon>Candidatus Persebacteraceae</taxon>
        <taxon>Candidatus Doriopsillibacter</taxon>
    </lineage>
</organism>
<sequence length="480" mass="52902">MKWECVIGLEIHAQLKTASKIFSPAAATYCDTPNQHVREVDCGLPGALPVLNRTVVEYAIRLGLALESEISELSEFARKNYFYPDLPKGYQISQFDYPIVSGGRLAIDMPDGEKIIGITRAHLEEDAGKLLHDVADGASGVDLNRAGVPLLEIVSEPDMRSIAEATAYAKAMHRLVRWLGVCDGNMQEGSFRVDANISVRRPNAQFGTRCEIKNLNSFRFLEQALEYEMMRQINVLEGGGTIEQQTRLFDSVKGVTRAMRSKENAHDYRYFPDPDLPPLAVSKAWIERVRQNMPELPATRRTRFMEVLGLSAYDAGVLTAERELADYFEAVLAAFSENNEPTAAKTCANWVCGELSGLMNKSGVSVAALPVSAVNLANLLQRIVAGDVSGKTAKTVLEKMWAHGEDADVVITREGLAQISDADALEKIADEIIAANPTQTEQYRAGKEKLFGFFVGQMMKATKGQANPAQTNEILRRKLT</sequence>
<keyword evidence="6 11" id="KW-0067">ATP-binding</keyword>
<name>A0ABT7QLJ2_9GAMM</name>
<keyword evidence="4 11" id="KW-0436">Ligase</keyword>